<evidence type="ECO:0000256" key="2">
    <source>
        <dbReference type="ARBA" id="ARBA00005687"/>
    </source>
</evidence>
<keyword evidence="3" id="KW-0812">Transmembrane</keyword>
<dbReference type="GO" id="GO:0006873">
    <property type="term" value="P:intracellular monoatomic ion homeostasis"/>
    <property type="evidence" value="ECO:0007669"/>
    <property type="project" value="EnsemblFungi"/>
</dbReference>
<dbReference type="FunCoup" id="A0A1D2VDM9">
    <property type="interactions" value="24"/>
</dbReference>
<dbReference type="PANTHER" id="PTHR31068">
    <property type="entry name" value="MITOCHONDRIAL DISTRIBUTION AND MORPHOLOGY PROTEIN 31"/>
    <property type="match status" value="1"/>
</dbReference>
<dbReference type="GO" id="GO:0000001">
    <property type="term" value="P:mitochondrion inheritance"/>
    <property type="evidence" value="ECO:0007669"/>
    <property type="project" value="EnsemblFungi"/>
</dbReference>
<proteinExistence type="inferred from homology"/>
<evidence type="ECO:0000256" key="3">
    <source>
        <dbReference type="ARBA" id="ARBA00022692"/>
    </source>
</evidence>
<comment type="function">
    <text evidence="9">Involved in the organization of the mitochondrial membranes and the global structure of the mitochondria. Also required for mitochondrial distribution and mobility as well as for the maintenance of mitochondrial DNA nucleoids structures.</text>
</comment>
<dbReference type="GeneID" id="30967230"/>
<dbReference type="GO" id="GO:0007005">
    <property type="term" value="P:mitochondrion organization"/>
    <property type="evidence" value="ECO:0007669"/>
    <property type="project" value="EnsemblFungi"/>
</dbReference>
<organism evidence="10 11">
    <name type="scientific">Ascoidea rubescens DSM 1968</name>
    <dbReference type="NCBI Taxonomy" id="1344418"/>
    <lineage>
        <taxon>Eukaryota</taxon>
        <taxon>Fungi</taxon>
        <taxon>Dikarya</taxon>
        <taxon>Ascomycota</taxon>
        <taxon>Saccharomycotina</taxon>
        <taxon>Saccharomycetes</taxon>
        <taxon>Ascoideaceae</taxon>
        <taxon>Ascoidea</taxon>
    </lineage>
</organism>
<evidence type="ECO:0000256" key="7">
    <source>
        <dbReference type="ARBA" id="ARBA00023128"/>
    </source>
</evidence>
<evidence type="ECO:0000256" key="4">
    <source>
        <dbReference type="ARBA" id="ARBA00022792"/>
    </source>
</evidence>
<evidence type="ECO:0000256" key="9">
    <source>
        <dbReference type="ARBA" id="ARBA00025191"/>
    </source>
</evidence>
<dbReference type="GO" id="GO:1900208">
    <property type="term" value="P:regulation of cardiolipin metabolic process"/>
    <property type="evidence" value="ECO:0007669"/>
    <property type="project" value="EnsemblFungi"/>
</dbReference>
<comment type="subcellular location">
    <subcellularLocation>
        <location evidence="1">Mitochondrion inner membrane</location>
        <topology evidence="1">Multi-pass membrane protein</topology>
    </subcellularLocation>
</comment>
<dbReference type="InterPro" id="IPR012571">
    <property type="entry name" value="Mdm31/Mdm32"/>
</dbReference>
<accession>A0A1D2VDM9</accession>
<keyword evidence="5" id="KW-0809">Transit peptide</keyword>
<dbReference type="InParanoid" id="A0A1D2VDM9"/>
<evidence type="ECO:0000256" key="8">
    <source>
        <dbReference type="ARBA" id="ARBA00023136"/>
    </source>
</evidence>
<dbReference type="RefSeq" id="XP_020046058.1">
    <property type="nucleotide sequence ID" value="XM_020193594.1"/>
</dbReference>
<comment type="similarity">
    <text evidence="2">Belongs to the MDM31/MDM32 family.</text>
</comment>
<protein>
    <submittedName>
        <fullName evidence="10">Mitochondrial distribution and morphology protein family 31/32</fullName>
    </submittedName>
</protein>
<evidence type="ECO:0000256" key="1">
    <source>
        <dbReference type="ARBA" id="ARBA00004448"/>
    </source>
</evidence>
<dbReference type="EMBL" id="KV454484">
    <property type="protein sequence ID" value="ODV59751.1"/>
    <property type="molecule type" value="Genomic_DNA"/>
</dbReference>
<dbReference type="OrthoDB" id="17678at2759"/>
<keyword evidence="6" id="KW-1133">Transmembrane helix</keyword>
<evidence type="ECO:0000256" key="6">
    <source>
        <dbReference type="ARBA" id="ARBA00022989"/>
    </source>
</evidence>
<dbReference type="AlphaFoldDB" id="A0A1D2VDM9"/>
<keyword evidence="7" id="KW-0496">Mitochondrion</keyword>
<keyword evidence="11" id="KW-1185">Reference proteome</keyword>
<sequence>MYKLFLASSTNKSKISLFLSAQRFLLFDRPRCSFLEKSTLNRRLQTPVGDLHTKSQSTHRIRSTSTTNNFHNCWVIKDDISLQKKFPLLQLERFFSTKPTLLEDAIDQLPNSNQGYSSTTPFHIFQKRWKSLFLFFLTSSATLSFFLYNKYEDECQRFLAFHLSNYLTENSKFVINLEKAVFIPGPNSFTFQNCFISKRPKDYLNDDGNYTQYDLDIKEIKMSISLIKWFNSRGLIKTLHMKCIRGTVDRTHVNWEPNDDPRNYKNIKSPGDFEIENFVMEDLLIKLLQPDNFRPFNISIYNCNLNKLRQNWFFYDFLNARNINGSYDNSLFSIYTRYNSNSKNLITRLRVDGLNVDHLNTGLEGPFGWISSGKVDMIGDVIIPNENTINLTEFISNLAENISNEAKRIYYSKTDYLNKYNTETSNFKLEEEFKNLSKNKLLNPYLNSDHISTKIKEKEKEISKNLNEYFVLDLKIKLNNVKAQIPFSTPELSYVNYALIAPIVGYINSRNTYIPIKCRIVKDMHDFDGSWTIYDCLLMDDISTKVYDAFVDYVVDENSKIRRLKKVGYWSLQKFVQLVLMTIAV</sequence>
<reference evidence="11" key="1">
    <citation type="submission" date="2016-05" db="EMBL/GenBank/DDBJ databases">
        <title>Comparative genomics of biotechnologically important yeasts.</title>
        <authorList>
            <consortium name="DOE Joint Genome Institute"/>
            <person name="Riley R."/>
            <person name="Haridas S."/>
            <person name="Wolfe K.H."/>
            <person name="Lopes M.R."/>
            <person name="Hittinger C.T."/>
            <person name="Goker M."/>
            <person name="Salamov A."/>
            <person name="Wisecaver J."/>
            <person name="Long T.M."/>
            <person name="Aerts A.L."/>
            <person name="Barry K."/>
            <person name="Choi C."/>
            <person name="Clum A."/>
            <person name="Coughlan A.Y."/>
            <person name="Deshpande S."/>
            <person name="Douglass A.P."/>
            <person name="Hanson S.J."/>
            <person name="Klenk H.-P."/>
            <person name="Labutti K."/>
            <person name="Lapidus A."/>
            <person name="Lindquist E."/>
            <person name="Lipzen A."/>
            <person name="Meier-Kolthoff J.P."/>
            <person name="Ohm R.A."/>
            <person name="Otillar R.P."/>
            <person name="Pangilinan J."/>
            <person name="Peng Y."/>
            <person name="Rokas A."/>
            <person name="Rosa C.A."/>
            <person name="Scheuner C."/>
            <person name="Sibirny A.A."/>
            <person name="Slot J.C."/>
            <person name="Stielow J.B."/>
            <person name="Sun H."/>
            <person name="Kurtzman C.P."/>
            <person name="Blackwell M."/>
            <person name="Grigoriev I.V."/>
            <person name="Jeffries T.W."/>
        </authorList>
    </citation>
    <scope>NUCLEOTIDE SEQUENCE [LARGE SCALE GENOMIC DNA]</scope>
    <source>
        <strain evidence="11">DSM 1968</strain>
    </source>
</reference>
<dbReference type="Proteomes" id="UP000095038">
    <property type="component" value="Unassembled WGS sequence"/>
</dbReference>
<name>A0A1D2VDM9_9ASCO</name>
<keyword evidence="8" id="KW-0472">Membrane</keyword>
<gene>
    <name evidence="10" type="ORF">ASCRUDRAFT_76727</name>
</gene>
<evidence type="ECO:0000256" key="5">
    <source>
        <dbReference type="ARBA" id="ARBA00022946"/>
    </source>
</evidence>
<dbReference type="Pfam" id="PF08118">
    <property type="entry name" value="MDM31_MDM32"/>
    <property type="match status" value="1"/>
</dbReference>
<evidence type="ECO:0000313" key="11">
    <source>
        <dbReference type="Proteomes" id="UP000095038"/>
    </source>
</evidence>
<evidence type="ECO:0000313" key="10">
    <source>
        <dbReference type="EMBL" id="ODV59751.1"/>
    </source>
</evidence>
<dbReference type="PANTHER" id="PTHR31068:SF0">
    <property type="entry name" value="MITOCHONDRIAL DISTRIBUTION AND MORPHOLOGY PROTEIN 31"/>
    <property type="match status" value="1"/>
</dbReference>
<dbReference type="GO" id="GO:0005743">
    <property type="term" value="C:mitochondrial inner membrane"/>
    <property type="evidence" value="ECO:0007669"/>
    <property type="project" value="UniProtKB-SubCell"/>
</dbReference>
<keyword evidence="4" id="KW-0999">Mitochondrion inner membrane</keyword>